<name>A0A8J5LNT0_ZINOF</name>
<evidence type="ECO:0000313" key="2">
    <source>
        <dbReference type="Proteomes" id="UP000734854"/>
    </source>
</evidence>
<keyword evidence="2" id="KW-1185">Reference proteome</keyword>
<protein>
    <submittedName>
        <fullName evidence="1">Uncharacterized protein</fullName>
    </submittedName>
</protein>
<dbReference type="AlphaFoldDB" id="A0A8J5LNT0"/>
<reference evidence="1 2" key="1">
    <citation type="submission" date="2020-08" db="EMBL/GenBank/DDBJ databases">
        <title>Plant Genome Project.</title>
        <authorList>
            <person name="Zhang R.-G."/>
        </authorList>
    </citation>
    <scope>NUCLEOTIDE SEQUENCE [LARGE SCALE GENOMIC DNA]</scope>
    <source>
        <tissue evidence="1">Rhizome</tissue>
    </source>
</reference>
<gene>
    <name evidence="1" type="ORF">ZIOFF_009474</name>
</gene>
<dbReference type="EMBL" id="JACMSC010000003">
    <property type="protein sequence ID" value="KAG6527375.1"/>
    <property type="molecule type" value="Genomic_DNA"/>
</dbReference>
<proteinExistence type="predicted"/>
<sequence length="91" mass="10118">MTSSMHQQQPRQSNVPYTLEDELQAIVVLSATLGTAQGNLFPMVGSLCELHCGKPEEVERVMKHGWIWPSGDTGVCSQTTSILLSDYYIYI</sequence>
<comment type="caution">
    <text evidence="1">The sequence shown here is derived from an EMBL/GenBank/DDBJ whole genome shotgun (WGS) entry which is preliminary data.</text>
</comment>
<dbReference type="Proteomes" id="UP000734854">
    <property type="component" value="Unassembled WGS sequence"/>
</dbReference>
<evidence type="ECO:0000313" key="1">
    <source>
        <dbReference type="EMBL" id="KAG6527375.1"/>
    </source>
</evidence>
<accession>A0A8J5LNT0</accession>
<organism evidence="1 2">
    <name type="scientific">Zingiber officinale</name>
    <name type="common">Ginger</name>
    <name type="synonym">Amomum zingiber</name>
    <dbReference type="NCBI Taxonomy" id="94328"/>
    <lineage>
        <taxon>Eukaryota</taxon>
        <taxon>Viridiplantae</taxon>
        <taxon>Streptophyta</taxon>
        <taxon>Embryophyta</taxon>
        <taxon>Tracheophyta</taxon>
        <taxon>Spermatophyta</taxon>
        <taxon>Magnoliopsida</taxon>
        <taxon>Liliopsida</taxon>
        <taxon>Zingiberales</taxon>
        <taxon>Zingiberaceae</taxon>
        <taxon>Zingiber</taxon>
    </lineage>
</organism>